<feature type="transmembrane region" description="Helical" evidence="1">
    <location>
        <begin position="263"/>
        <end position="282"/>
    </location>
</feature>
<dbReference type="EMBL" id="JABVED010000007">
    <property type="protein sequence ID" value="MBC6448470.1"/>
    <property type="molecule type" value="Genomic_DNA"/>
</dbReference>
<organism evidence="2 3">
    <name type="scientific">Actinokineospora xionganensis</name>
    <dbReference type="NCBI Taxonomy" id="2684470"/>
    <lineage>
        <taxon>Bacteria</taxon>
        <taxon>Bacillati</taxon>
        <taxon>Actinomycetota</taxon>
        <taxon>Actinomycetes</taxon>
        <taxon>Pseudonocardiales</taxon>
        <taxon>Pseudonocardiaceae</taxon>
        <taxon>Actinokineospora</taxon>
    </lineage>
</organism>
<evidence type="ECO:0000313" key="2">
    <source>
        <dbReference type="EMBL" id="MBC6448470.1"/>
    </source>
</evidence>
<feature type="transmembrane region" description="Helical" evidence="1">
    <location>
        <begin position="37"/>
        <end position="54"/>
    </location>
</feature>
<proteinExistence type="predicted"/>
<dbReference type="Proteomes" id="UP000734823">
    <property type="component" value="Unassembled WGS sequence"/>
</dbReference>
<evidence type="ECO:0000313" key="3">
    <source>
        <dbReference type="Proteomes" id="UP000734823"/>
    </source>
</evidence>
<keyword evidence="1" id="KW-0812">Transmembrane</keyword>
<protein>
    <submittedName>
        <fullName evidence="2">Uncharacterized protein</fullName>
    </submittedName>
</protein>
<evidence type="ECO:0000256" key="1">
    <source>
        <dbReference type="SAM" id="Phobius"/>
    </source>
</evidence>
<keyword evidence="1" id="KW-0472">Membrane</keyword>
<accession>A0ABR7L722</accession>
<name>A0ABR7L722_9PSEU</name>
<feature type="transmembrane region" description="Helical" evidence="1">
    <location>
        <begin position="230"/>
        <end position="251"/>
    </location>
</feature>
<keyword evidence="3" id="KW-1185">Reference proteome</keyword>
<feature type="transmembrane region" description="Helical" evidence="1">
    <location>
        <begin position="102"/>
        <end position="124"/>
    </location>
</feature>
<feature type="transmembrane region" description="Helical" evidence="1">
    <location>
        <begin position="194"/>
        <end position="218"/>
    </location>
</feature>
<feature type="transmembrane region" description="Helical" evidence="1">
    <location>
        <begin position="136"/>
        <end position="155"/>
    </location>
</feature>
<keyword evidence="1" id="KW-1133">Transmembrane helix</keyword>
<gene>
    <name evidence="2" type="ORF">GPZ80_14950</name>
</gene>
<sequence length="292" mass="30878">MIFSLAMVVMTVASVLGLIVDDRMIAGAPNWLKPFKFAVSFIAYSVMWAWLMSLHPRRPRWLHHTGTLLAVAGVVEMAAIAGQALRGKPSHFNVQTEFDATLWITMGITVAILWVATLAASISVARDVLLPRPLKLSINLGMAISLAGMLTGPLMSQRETGIKGVAGAHSIGVPDGGPGMPITGWNLVGGDLRVGHFIGIHGLQVLPLVAVVLAAFVARHAILAREEVRTRLVWTAGGVYTGLFALVTWQAFRGQSLVEPDALTLLAFAGIVAAGTAGVTWAKSAARTPVPA</sequence>
<reference evidence="2 3" key="1">
    <citation type="submission" date="2020-06" db="EMBL/GenBank/DDBJ databases">
        <title>Actinokineospora xiongansis sp. nov., isolated from soil of Baiyangdian.</title>
        <authorList>
            <person name="Zhang X."/>
        </authorList>
    </citation>
    <scope>NUCLEOTIDE SEQUENCE [LARGE SCALE GENOMIC DNA]</scope>
    <source>
        <strain evidence="2 3">HBU206404</strain>
    </source>
</reference>
<comment type="caution">
    <text evidence="2">The sequence shown here is derived from an EMBL/GenBank/DDBJ whole genome shotgun (WGS) entry which is preliminary data.</text>
</comment>
<feature type="transmembrane region" description="Helical" evidence="1">
    <location>
        <begin position="61"/>
        <end position="82"/>
    </location>
</feature>